<feature type="domain" description="DUF202" evidence="8">
    <location>
        <begin position="169"/>
        <end position="247"/>
    </location>
</feature>
<comment type="subcellular location">
    <subcellularLocation>
        <location evidence="1">Cell membrane</location>
        <topology evidence="1">Multi-pass membrane protein</topology>
    </subcellularLocation>
</comment>
<evidence type="ECO:0000313" key="10">
    <source>
        <dbReference type="Proteomes" id="UP000324767"/>
    </source>
</evidence>
<comment type="caution">
    <text evidence="9">The sequence shown here is derived from an EMBL/GenBank/DDBJ whole genome shotgun (WGS) entry which is preliminary data.</text>
</comment>
<keyword evidence="2" id="KW-1003">Cell membrane</keyword>
<protein>
    <submittedName>
        <fullName evidence="9">PF02656 domain-containing protein</fullName>
    </submittedName>
</protein>
<evidence type="ECO:0000256" key="4">
    <source>
        <dbReference type="ARBA" id="ARBA00022989"/>
    </source>
</evidence>
<keyword evidence="4 7" id="KW-1133">Transmembrane helix</keyword>
<dbReference type="GO" id="GO:0005886">
    <property type="term" value="C:plasma membrane"/>
    <property type="evidence" value="ECO:0007669"/>
    <property type="project" value="UniProtKB-SubCell"/>
</dbReference>
<proteinExistence type="predicted"/>
<dbReference type="InterPro" id="IPR052053">
    <property type="entry name" value="IM_YidH-like"/>
</dbReference>
<dbReference type="OrthoDB" id="199599at2759"/>
<feature type="compositionally biased region" description="Low complexity" evidence="6">
    <location>
        <begin position="68"/>
        <end position="82"/>
    </location>
</feature>
<evidence type="ECO:0000256" key="2">
    <source>
        <dbReference type="ARBA" id="ARBA00022475"/>
    </source>
</evidence>
<feature type="compositionally biased region" description="Low complexity" evidence="6">
    <location>
        <begin position="49"/>
        <end position="59"/>
    </location>
</feature>
<evidence type="ECO:0000256" key="1">
    <source>
        <dbReference type="ARBA" id="ARBA00004651"/>
    </source>
</evidence>
<feature type="region of interest" description="Disordered" evidence="6">
    <location>
        <begin position="1"/>
        <end position="145"/>
    </location>
</feature>
<dbReference type="InterPro" id="IPR003807">
    <property type="entry name" value="DUF202"/>
</dbReference>
<dbReference type="EMBL" id="VXIT01000016">
    <property type="protein sequence ID" value="KAA6407583.1"/>
    <property type="molecule type" value="Genomic_DNA"/>
</dbReference>
<evidence type="ECO:0000313" key="9">
    <source>
        <dbReference type="EMBL" id="KAA6407583.1"/>
    </source>
</evidence>
<evidence type="ECO:0000259" key="8">
    <source>
        <dbReference type="Pfam" id="PF02656"/>
    </source>
</evidence>
<dbReference type="Pfam" id="PF02656">
    <property type="entry name" value="DUF202"/>
    <property type="match status" value="1"/>
</dbReference>
<evidence type="ECO:0000256" key="5">
    <source>
        <dbReference type="ARBA" id="ARBA00023136"/>
    </source>
</evidence>
<dbReference type="Proteomes" id="UP000324767">
    <property type="component" value="Unassembled WGS sequence"/>
</dbReference>
<keyword evidence="3 7" id="KW-0812">Transmembrane</keyword>
<reference evidence="9 10" key="1">
    <citation type="submission" date="2019-09" db="EMBL/GenBank/DDBJ databases">
        <title>The hologenome of the rock-dwelling lichen Lasallia pustulata.</title>
        <authorList>
            <person name="Greshake Tzovaras B."/>
            <person name="Segers F."/>
            <person name="Bicker A."/>
            <person name="Dal Grande F."/>
            <person name="Otte J."/>
            <person name="Hankeln T."/>
            <person name="Schmitt I."/>
            <person name="Ebersberger I."/>
        </authorList>
    </citation>
    <scope>NUCLEOTIDE SEQUENCE [LARGE SCALE GENOMIC DNA]</scope>
    <source>
        <strain evidence="9">A1-1</strain>
    </source>
</reference>
<sequence>MLQASYPSALVLQILPPAPMPPPRESASSEPTLHDPFSAAKRPADDRASPAAFSAPASPGTAMPAAWRAAHSPSPHARASDSSPDEVTPIVKGRQSAKDYSTGHESPVVRARGAGSSASVDAPPQRTSPAPSAAEPRQQRGPASPAKLWKRVAEMYGSVELDNKGSVARDHLALERTFLAWLRTSLAFASIGIAVTQLFRLNTSINGDGAKAPAAQMRQLGKPLGATFLGISILVLLVGGRRYFESQYWIIRGKFPASRGSVALVSAVAAALIVTSLVGVCVVDPTTIR</sequence>
<accession>A0A5M8PER4</accession>
<name>A0A5M8PER4_9LECA</name>
<feature type="transmembrane region" description="Helical" evidence="7">
    <location>
        <begin position="220"/>
        <end position="240"/>
    </location>
</feature>
<dbReference type="PANTHER" id="PTHR34187">
    <property type="entry name" value="FGR18P"/>
    <property type="match status" value="1"/>
</dbReference>
<organism evidence="9 10">
    <name type="scientific">Lasallia pustulata</name>
    <dbReference type="NCBI Taxonomy" id="136370"/>
    <lineage>
        <taxon>Eukaryota</taxon>
        <taxon>Fungi</taxon>
        <taxon>Dikarya</taxon>
        <taxon>Ascomycota</taxon>
        <taxon>Pezizomycotina</taxon>
        <taxon>Lecanoromycetes</taxon>
        <taxon>OSLEUM clade</taxon>
        <taxon>Umbilicariomycetidae</taxon>
        <taxon>Umbilicariales</taxon>
        <taxon>Umbilicariaceae</taxon>
        <taxon>Lasallia</taxon>
    </lineage>
</organism>
<dbReference type="AlphaFoldDB" id="A0A5M8PER4"/>
<evidence type="ECO:0000256" key="6">
    <source>
        <dbReference type="SAM" id="MobiDB-lite"/>
    </source>
</evidence>
<evidence type="ECO:0000256" key="7">
    <source>
        <dbReference type="SAM" id="Phobius"/>
    </source>
</evidence>
<feature type="transmembrane region" description="Helical" evidence="7">
    <location>
        <begin position="260"/>
        <end position="283"/>
    </location>
</feature>
<evidence type="ECO:0000256" key="3">
    <source>
        <dbReference type="ARBA" id="ARBA00022692"/>
    </source>
</evidence>
<feature type="transmembrane region" description="Helical" evidence="7">
    <location>
        <begin position="178"/>
        <end position="199"/>
    </location>
</feature>
<dbReference type="PANTHER" id="PTHR34187:SF2">
    <property type="entry name" value="DUF202 DOMAIN-CONTAINING PROTEIN"/>
    <property type="match status" value="1"/>
</dbReference>
<keyword evidence="5 7" id="KW-0472">Membrane</keyword>
<gene>
    <name evidence="9" type="ORF">FRX48_08421</name>
</gene>